<dbReference type="PANTHER" id="PTHR35093:SF8">
    <property type="entry name" value="OUTER MEMBRANE PROTEIN NMB0088-RELATED"/>
    <property type="match status" value="1"/>
</dbReference>
<keyword evidence="6" id="KW-0472">Membrane</keyword>
<dbReference type="eggNOG" id="COG2067">
    <property type="taxonomic scope" value="Bacteria"/>
</dbReference>
<protein>
    <submittedName>
        <fullName evidence="9">Membrane protein involved in aromatic hydrocarbon degradation</fullName>
    </submittedName>
</protein>
<keyword evidence="3" id="KW-1134">Transmembrane beta strand</keyword>
<accession>D4H324</accession>
<dbReference type="PANTHER" id="PTHR35093">
    <property type="entry name" value="OUTER MEMBRANE PROTEIN NMB0088-RELATED"/>
    <property type="match status" value="1"/>
</dbReference>
<dbReference type="EMBL" id="CP001968">
    <property type="protein sequence ID" value="ADD69047.1"/>
    <property type="molecule type" value="Genomic_DNA"/>
</dbReference>
<gene>
    <name evidence="9" type="ordered locus">Dacet_2285</name>
</gene>
<evidence type="ECO:0000256" key="8">
    <source>
        <dbReference type="SAM" id="SignalP"/>
    </source>
</evidence>
<dbReference type="GO" id="GO:0009279">
    <property type="term" value="C:cell outer membrane"/>
    <property type="evidence" value="ECO:0007669"/>
    <property type="project" value="UniProtKB-SubCell"/>
</dbReference>
<evidence type="ECO:0000256" key="1">
    <source>
        <dbReference type="ARBA" id="ARBA00004571"/>
    </source>
</evidence>
<evidence type="ECO:0000256" key="5">
    <source>
        <dbReference type="ARBA" id="ARBA00022729"/>
    </source>
</evidence>
<keyword evidence="5 8" id="KW-0732">Signal</keyword>
<keyword evidence="10" id="KW-1185">Reference proteome</keyword>
<keyword evidence="4" id="KW-0812">Transmembrane</keyword>
<dbReference type="AlphaFoldDB" id="D4H324"/>
<feature type="signal peptide" evidence="8">
    <location>
        <begin position="1"/>
        <end position="20"/>
    </location>
</feature>
<evidence type="ECO:0000256" key="6">
    <source>
        <dbReference type="ARBA" id="ARBA00023136"/>
    </source>
</evidence>
<dbReference type="SUPFAM" id="SSF56935">
    <property type="entry name" value="Porins"/>
    <property type="match status" value="1"/>
</dbReference>
<feature type="chain" id="PRO_5003058198" evidence="8">
    <location>
        <begin position="21"/>
        <end position="451"/>
    </location>
</feature>
<dbReference type="GO" id="GO:0015483">
    <property type="term" value="F:long-chain fatty acid transporting porin activity"/>
    <property type="evidence" value="ECO:0007669"/>
    <property type="project" value="TreeGrafter"/>
</dbReference>
<dbReference type="HOGENOM" id="CLU_035981_2_1_0"/>
<keyword evidence="7" id="KW-0998">Cell outer membrane</keyword>
<dbReference type="InterPro" id="IPR005017">
    <property type="entry name" value="OMPP1/FadL/TodX"/>
</dbReference>
<proteinExistence type="inferred from homology"/>
<dbReference type="STRING" id="522772.Dacet_2285"/>
<organism evidence="9 10">
    <name type="scientific">Denitrovibrio acetiphilus (strain DSM 12809 / NBRC 114555 / N2460)</name>
    <dbReference type="NCBI Taxonomy" id="522772"/>
    <lineage>
        <taxon>Bacteria</taxon>
        <taxon>Pseudomonadati</taxon>
        <taxon>Deferribacterota</taxon>
        <taxon>Deferribacteres</taxon>
        <taxon>Deferribacterales</taxon>
        <taxon>Geovibrionaceae</taxon>
        <taxon>Denitrovibrio</taxon>
    </lineage>
</organism>
<evidence type="ECO:0000256" key="7">
    <source>
        <dbReference type="ARBA" id="ARBA00023237"/>
    </source>
</evidence>
<dbReference type="KEGG" id="dap:Dacet_2285"/>
<evidence type="ECO:0000256" key="4">
    <source>
        <dbReference type="ARBA" id="ARBA00022692"/>
    </source>
</evidence>
<dbReference type="FunCoup" id="D4H324">
    <property type="interactions" value="53"/>
</dbReference>
<dbReference type="PaxDb" id="522772-Dacet_2285"/>
<dbReference type="Pfam" id="PF03349">
    <property type="entry name" value="Toluene_X"/>
    <property type="match status" value="1"/>
</dbReference>
<name>D4H324_DENA2</name>
<sequence length="451" mass="50171" precursor="true">MTRFLIIVLTICLTGGAAFAGHVDTYGIGSRATAMAGAMTAGTNDPFAVHYNPAAMSRIKRPTFSVGAHMVDPSLKIKNFHAEMTSDYPISNVSGDSEVTDDSPLLIVPHIGYVHPINDKIAVGFAVYVPYGLELHWDDNASANPAAYNTFHSWYVREVITPSISYKVTDKLSLGFGVVLGKSKAGTEKVRYVPSFMAAAAAPYDELTGAQYETKMEDDFNYSFNFGLLYEFNEKLALGVAFRTESKTHMEGRTDVSPDLTMWQNQNVDASVDIDTPNQLQIGLEYKPTPKWSINLDVTRTWWGSIQDYSVKFDDPYMATPGITDGANEEYYDREWKNVFQYRIGTEYKLNEHVDLRAGYYYDPSVVPGNTFDVQWPDADKHVFSGGVGIHMGRVTVDLTLQYIKIEDVHINGDSHNLNETFTRPGYHEGEVYATASGHLIGYGATVSYSF</sequence>
<comment type="subcellular location">
    <subcellularLocation>
        <location evidence="1">Cell outer membrane</location>
        <topology evidence="1">Multi-pass membrane protein</topology>
    </subcellularLocation>
</comment>
<dbReference type="Proteomes" id="UP000002012">
    <property type="component" value="Chromosome"/>
</dbReference>
<dbReference type="Gene3D" id="2.40.160.60">
    <property type="entry name" value="Outer membrane protein transport protein (OMPP1/FadL/TodX)"/>
    <property type="match status" value="1"/>
</dbReference>
<reference evidence="9 10" key="1">
    <citation type="journal article" date="2010" name="Stand. Genomic Sci.">
        <title>Complete genome sequence of Denitrovibrio acetiphilus type strain (N2460).</title>
        <authorList>
            <person name="Kiss H."/>
            <person name="Lang E."/>
            <person name="Lapidus A."/>
            <person name="Copeland A."/>
            <person name="Nolan M."/>
            <person name="Glavina Del Rio T."/>
            <person name="Chen F."/>
            <person name="Lucas S."/>
            <person name="Tice H."/>
            <person name="Cheng J.F."/>
            <person name="Han C."/>
            <person name="Goodwin L."/>
            <person name="Pitluck S."/>
            <person name="Liolios K."/>
            <person name="Pati A."/>
            <person name="Ivanova N."/>
            <person name="Mavromatis K."/>
            <person name="Chen A."/>
            <person name="Palaniappan K."/>
            <person name="Land M."/>
            <person name="Hauser L."/>
            <person name="Chang Y.J."/>
            <person name="Jeffries C.D."/>
            <person name="Detter J.C."/>
            <person name="Brettin T."/>
            <person name="Spring S."/>
            <person name="Rohde M."/>
            <person name="Goker M."/>
            <person name="Woyke T."/>
            <person name="Bristow J."/>
            <person name="Eisen J.A."/>
            <person name="Markowitz V."/>
            <person name="Hugenholtz P."/>
            <person name="Kyrpides N.C."/>
            <person name="Klenk H.P."/>
        </authorList>
    </citation>
    <scope>NUCLEOTIDE SEQUENCE [LARGE SCALE GENOMIC DNA]</scope>
    <source>
        <strain evidence="10">DSM 12809 / NBRC 114555 / N2460</strain>
    </source>
</reference>
<evidence type="ECO:0000256" key="2">
    <source>
        <dbReference type="ARBA" id="ARBA00008163"/>
    </source>
</evidence>
<evidence type="ECO:0000256" key="3">
    <source>
        <dbReference type="ARBA" id="ARBA00022452"/>
    </source>
</evidence>
<dbReference type="InParanoid" id="D4H324"/>
<comment type="similarity">
    <text evidence="2">Belongs to the OmpP1/FadL family.</text>
</comment>
<dbReference type="RefSeq" id="WP_013011549.1">
    <property type="nucleotide sequence ID" value="NC_013943.1"/>
</dbReference>
<evidence type="ECO:0000313" key="10">
    <source>
        <dbReference type="Proteomes" id="UP000002012"/>
    </source>
</evidence>
<evidence type="ECO:0000313" key="9">
    <source>
        <dbReference type="EMBL" id="ADD69047.1"/>
    </source>
</evidence>